<evidence type="ECO:0000313" key="1">
    <source>
        <dbReference type="EMBL" id="JAP96367.1"/>
    </source>
</evidence>
<dbReference type="SUPFAM" id="SSF64484">
    <property type="entry name" value="beta and beta-prime subunits of DNA dependent RNA-polymerase"/>
    <property type="match status" value="1"/>
</dbReference>
<sequence length="77" mass="9211">EILFKWQQLQAEICKFIGIDPPKLFYNFIKDEQNLQLDEEEKKDTKAENRFSKFKNDKPINSILVRLSGKYGRFRGN</sequence>
<keyword evidence="1" id="KW-0240">DNA-directed RNA polymerase</keyword>
<protein>
    <submittedName>
        <fullName evidence="1">DNA-directed RNA polymerase subunit A</fullName>
    </submittedName>
</protein>
<dbReference type="AlphaFoldDB" id="A0A146KIW0"/>
<proteinExistence type="predicted"/>
<feature type="non-terminal residue" evidence="1">
    <location>
        <position position="1"/>
    </location>
</feature>
<dbReference type="GO" id="GO:0000428">
    <property type="term" value="C:DNA-directed RNA polymerase complex"/>
    <property type="evidence" value="ECO:0007669"/>
    <property type="project" value="UniProtKB-KW"/>
</dbReference>
<name>A0A146KIW0_9EUKA</name>
<accession>A0A146KIW0</accession>
<feature type="non-terminal residue" evidence="1">
    <location>
        <position position="77"/>
    </location>
</feature>
<reference evidence="1" key="1">
    <citation type="submission" date="2015-07" db="EMBL/GenBank/DDBJ databases">
        <title>Adaptation to a free-living lifestyle via gene acquisitions in the diplomonad Trepomonas sp. PC1.</title>
        <authorList>
            <person name="Xu F."/>
            <person name="Jerlstrom-Hultqvist J."/>
            <person name="Kolisko M."/>
            <person name="Simpson A.G.B."/>
            <person name="Roger A.J."/>
            <person name="Svard S.G."/>
            <person name="Andersson J.O."/>
        </authorList>
    </citation>
    <scope>NUCLEOTIDE SEQUENCE</scope>
    <source>
        <strain evidence="1">PC1</strain>
    </source>
</reference>
<dbReference type="EMBL" id="GDID01000239">
    <property type="protein sequence ID" value="JAP96367.1"/>
    <property type="molecule type" value="Transcribed_RNA"/>
</dbReference>
<gene>
    <name evidence="1" type="ORF">TPC1_10319</name>
</gene>
<organism evidence="1">
    <name type="scientific">Trepomonas sp. PC1</name>
    <dbReference type="NCBI Taxonomy" id="1076344"/>
    <lineage>
        <taxon>Eukaryota</taxon>
        <taxon>Metamonada</taxon>
        <taxon>Diplomonadida</taxon>
        <taxon>Hexamitidae</taxon>
        <taxon>Hexamitinae</taxon>
        <taxon>Trepomonas</taxon>
    </lineage>
</organism>
<keyword evidence="1" id="KW-0804">Transcription</keyword>